<dbReference type="InterPro" id="IPR009293">
    <property type="entry name" value="UPF0478"/>
</dbReference>
<evidence type="ECO:0000313" key="4">
    <source>
        <dbReference type="Proteomes" id="UP000031465"/>
    </source>
</evidence>
<dbReference type="EMBL" id="JSAN01000045">
    <property type="protein sequence ID" value="KIC72894.1"/>
    <property type="molecule type" value="Genomic_DNA"/>
</dbReference>
<dbReference type="PANTHER" id="PTHR40070:SF1">
    <property type="entry name" value="UPF0478 PROTEIN YTXG"/>
    <property type="match status" value="1"/>
</dbReference>
<feature type="transmembrane region" description="Helical" evidence="2">
    <location>
        <begin position="6"/>
        <end position="25"/>
    </location>
</feature>
<dbReference type="RefSeq" id="WP_052236313.1">
    <property type="nucleotide sequence ID" value="NZ_JSAN01000045.1"/>
</dbReference>
<keyword evidence="2" id="KW-0812">Transmembrane</keyword>
<gene>
    <name evidence="3" type="ORF">DB44_BY00170</name>
</gene>
<accession>A0A0C1H5Y8</accession>
<keyword evidence="2" id="KW-0472">Membrane</keyword>
<organism evidence="3 4">
    <name type="scientific">Candidatus Protochlamydia amoebophila</name>
    <dbReference type="NCBI Taxonomy" id="362787"/>
    <lineage>
        <taxon>Bacteria</taxon>
        <taxon>Pseudomonadati</taxon>
        <taxon>Chlamydiota</taxon>
        <taxon>Chlamydiia</taxon>
        <taxon>Parachlamydiales</taxon>
        <taxon>Parachlamydiaceae</taxon>
        <taxon>Candidatus Protochlamydia</taxon>
    </lineage>
</organism>
<name>A0A0C1H5Y8_9BACT</name>
<evidence type="ECO:0000256" key="1">
    <source>
        <dbReference type="SAM" id="Coils"/>
    </source>
</evidence>
<comment type="caution">
    <text evidence="3">The sequence shown here is derived from an EMBL/GenBank/DDBJ whole genome shotgun (WGS) entry which is preliminary data.</text>
</comment>
<dbReference type="PANTHER" id="PTHR40070">
    <property type="entry name" value="UPF0478 PROTEIN YTXG"/>
    <property type="match status" value="1"/>
</dbReference>
<reference evidence="3 4" key="1">
    <citation type="journal article" date="2014" name="Mol. Biol. Evol.">
        <title>Massive expansion of Ubiquitination-related gene families within the Chlamydiae.</title>
        <authorList>
            <person name="Domman D."/>
            <person name="Collingro A."/>
            <person name="Lagkouvardos I."/>
            <person name="Gehre L."/>
            <person name="Weinmaier T."/>
            <person name="Rattei T."/>
            <person name="Subtil A."/>
            <person name="Horn M."/>
        </authorList>
    </citation>
    <scope>NUCLEOTIDE SEQUENCE [LARGE SCALE GENOMIC DNA]</scope>
    <source>
        <strain evidence="3 4">EI2</strain>
    </source>
</reference>
<dbReference type="Proteomes" id="UP000031465">
    <property type="component" value="Unassembled WGS sequence"/>
</dbReference>
<evidence type="ECO:0000313" key="3">
    <source>
        <dbReference type="EMBL" id="KIC72894.1"/>
    </source>
</evidence>
<evidence type="ECO:0008006" key="5">
    <source>
        <dbReference type="Google" id="ProtNLM"/>
    </source>
</evidence>
<keyword evidence="2" id="KW-1133">Transmembrane helix</keyword>
<evidence type="ECO:0000256" key="2">
    <source>
        <dbReference type="SAM" id="Phobius"/>
    </source>
</evidence>
<dbReference type="Pfam" id="PF06103">
    <property type="entry name" value="DUF948"/>
    <property type="match status" value="1"/>
</dbReference>
<sequence length="159" mass="18358">MVIEISVAAIAIAFIFLVIYLVCLCKSARIMLNQLNHLIIDVRQQLDGIKEEAKKTIENTNQISLDLKHKIEAFNSLFQSVANIGEALEYKAEAFRQKTLRFYSGRAKEFLRSSFRNETSEELPFKKNRDESPELPLVAEILELASQGCRLWQNLKKRR</sequence>
<dbReference type="AlphaFoldDB" id="A0A0C1H5Y8"/>
<proteinExistence type="predicted"/>
<dbReference type="PATRIC" id="fig|362787.3.peg.697"/>
<keyword evidence="1" id="KW-0175">Coiled coil</keyword>
<protein>
    <recommendedName>
        <fullName evidence="5">DUF948 domain-containing protein</fullName>
    </recommendedName>
</protein>
<feature type="coiled-coil region" evidence="1">
    <location>
        <begin position="32"/>
        <end position="59"/>
    </location>
</feature>